<dbReference type="RefSeq" id="WP_016877388.1">
    <property type="nucleotide sequence ID" value="NZ_AJLN01000051.1"/>
</dbReference>
<reference evidence="1 2" key="1">
    <citation type="journal article" date="2019" name="Genome Biol. Evol.">
        <title>Day and night: Metabolic profiles and evolutionary relationships of six axenic non-marine cyanobacteria.</title>
        <authorList>
            <person name="Will S.E."/>
            <person name="Henke P."/>
            <person name="Boedeker C."/>
            <person name="Huang S."/>
            <person name="Brinkmann H."/>
            <person name="Rohde M."/>
            <person name="Jarek M."/>
            <person name="Friedl T."/>
            <person name="Seufert S."/>
            <person name="Schumacher M."/>
            <person name="Overmann J."/>
            <person name="Neumann-Schaal M."/>
            <person name="Petersen J."/>
        </authorList>
    </citation>
    <scope>NUCLEOTIDE SEQUENCE [LARGE SCALE GENOMIC DNA]</scope>
    <source>
        <strain evidence="1 2">PCC 6912</strain>
    </source>
</reference>
<gene>
    <name evidence="1" type="ORF">PCC6912_32430</name>
</gene>
<dbReference type="Gene3D" id="3.40.50.1000">
    <property type="entry name" value="HAD superfamily/HAD-like"/>
    <property type="match status" value="1"/>
</dbReference>
<keyword evidence="2" id="KW-1185">Reference proteome</keyword>
<evidence type="ECO:0008006" key="3">
    <source>
        <dbReference type="Google" id="ProtNLM"/>
    </source>
</evidence>
<accession>A0A433NCJ8</accession>
<dbReference type="InterPro" id="IPR007827">
    <property type="entry name" value="DUF705"/>
</dbReference>
<organism evidence="1 2">
    <name type="scientific">Chlorogloeopsis fritschii PCC 6912</name>
    <dbReference type="NCBI Taxonomy" id="211165"/>
    <lineage>
        <taxon>Bacteria</taxon>
        <taxon>Bacillati</taxon>
        <taxon>Cyanobacteriota</taxon>
        <taxon>Cyanophyceae</taxon>
        <taxon>Nostocales</taxon>
        <taxon>Chlorogloeopsidaceae</taxon>
        <taxon>Chlorogloeopsis</taxon>
    </lineage>
</organism>
<proteinExistence type="predicted"/>
<dbReference type="AlphaFoldDB" id="A0A433NCJ8"/>
<evidence type="ECO:0000313" key="1">
    <source>
        <dbReference type="EMBL" id="RUR79707.1"/>
    </source>
</evidence>
<comment type="caution">
    <text evidence="1">The sequence shown here is derived from an EMBL/GenBank/DDBJ whole genome shotgun (WGS) entry which is preliminary data.</text>
</comment>
<dbReference type="Proteomes" id="UP000268857">
    <property type="component" value="Unassembled WGS sequence"/>
</dbReference>
<dbReference type="STRING" id="211165.GCA_000317285_01529"/>
<evidence type="ECO:0000313" key="2">
    <source>
        <dbReference type="Proteomes" id="UP000268857"/>
    </source>
</evidence>
<dbReference type="SUPFAM" id="SSF56784">
    <property type="entry name" value="HAD-like"/>
    <property type="match status" value="1"/>
</dbReference>
<dbReference type="Pfam" id="PF05152">
    <property type="entry name" value="DUF705"/>
    <property type="match status" value="1"/>
</dbReference>
<protein>
    <recommendedName>
        <fullName evidence="3">Hydrolase</fullName>
    </recommendedName>
</protein>
<dbReference type="InterPro" id="IPR023214">
    <property type="entry name" value="HAD_sf"/>
</dbReference>
<dbReference type="OrthoDB" id="517203at2"/>
<name>A0A433NCJ8_CHLFR</name>
<dbReference type="InterPro" id="IPR036412">
    <property type="entry name" value="HAD-like_sf"/>
</dbReference>
<sequence length="116" mass="13290">MQEFTIYVDVDDTLVRTSGNKRIRIPATINHIQQLKQQGATLYCWSSGGADYARLIAEELGILNLFTGFLPKPNMLIDDQDVNDWRYLIQVHPISCDSKSLDDYRQQLLDQASRNS</sequence>
<dbReference type="EMBL" id="RSCJ01000012">
    <property type="protein sequence ID" value="RUR79707.1"/>
    <property type="molecule type" value="Genomic_DNA"/>
</dbReference>